<dbReference type="GO" id="GO:0006308">
    <property type="term" value="P:DNA catabolic process"/>
    <property type="evidence" value="ECO:0007669"/>
    <property type="project" value="InterPro"/>
</dbReference>
<evidence type="ECO:0000313" key="8">
    <source>
        <dbReference type="EMBL" id="QGT96243.1"/>
    </source>
</evidence>
<gene>
    <name evidence="8" type="ORF">D3795_08775</name>
</gene>
<reference evidence="8 9" key="1">
    <citation type="submission" date="2018-09" db="EMBL/GenBank/DDBJ databases">
        <title>Whole genome sequencing of Idiomarina andamanensis W-5T (LMG 29773T= JCM 31645T).</title>
        <authorList>
            <person name="Das S.K."/>
        </authorList>
    </citation>
    <scope>NUCLEOTIDE SEQUENCE [LARGE SCALE GENOMIC DNA]</scope>
    <source>
        <strain evidence="8 9">W-5T</strain>
    </source>
</reference>
<keyword evidence="2" id="KW-0479">Metal-binding</keyword>
<dbReference type="KEGG" id="panm:D3795_08775"/>
<keyword evidence="5" id="KW-1015">Disulfide bond</keyword>
<dbReference type="PANTHER" id="PTHR33146:SF26">
    <property type="entry name" value="ENDONUCLEASE 4"/>
    <property type="match status" value="1"/>
</dbReference>
<dbReference type="RefSeq" id="WP_156267977.1">
    <property type="nucleotide sequence ID" value="NZ_CP032551.1"/>
</dbReference>
<dbReference type="EMBL" id="CP032551">
    <property type="protein sequence ID" value="QGT96243.1"/>
    <property type="molecule type" value="Genomic_DNA"/>
</dbReference>
<feature type="signal peptide" evidence="7">
    <location>
        <begin position="1"/>
        <end position="24"/>
    </location>
</feature>
<dbReference type="CDD" id="cd11010">
    <property type="entry name" value="S1-P1_nuclease"/>
    <property type="match status" value="1"/>
</dbReference>
<organism evidence="8 9">
    <name type="scientific">Pseudidiomarina andamanensis</name>
    <dbReference type="NCBI Taxonomy" id="1940690"/>
    <lineage>
        <taxon>Bacteria</taxon>
        <taxon>Pseudomonadati</taxon>
        <taxon>Pseudomonadota</taxon>
        <taxon>Gammaproteobacteria</taxon>
        <taxon>Alteromonadales</taxon>
        <taxon>Idiomarinaceae</taxon>
        <taxon>Pseudidiomarina</taxon>
    </lineage>
</organism>
<protein>
    <submittedName>
        <fullName evidence="8">Endonuclease</fullName>
    </submittedName>
</protein>
<dbReference type="InterPro" id="IPR003154">
    <property type="entry name" value="S1/P1nuclease"/>
</dbReference>
<evidence type="ECO:0000256" key="4">
    <source>
        <dbReference type="ARBA" id="ARBA00022801"/>
    </source>
</evidence>
<dbReference type="Gene3D" id="1.10.575.10">
    <property type="entry name" value="P1 Nuclease"/>
    <property type="match status" value="1"/>
</dbReference>
<keyword evidence="1" id="KW-0540">Nuclease</keyword>
<evidence type="ECO:0000256" key="3">
    <source>
        <dbReference type="ARBA" id="ARBA00022759"/>
    </source>
</evidence>
<evidence type="ECO:0000256" key="2">
    <source>
        <dbReference type="ARBA" id="ARBA00022723"/>
    </source>
</evidence>
<keyword evidence="4" id="KW-0378">Hydrolase</keyword>
<dbReference type="InterPro" id="IPR008947">
    <property type="entry name" value="PLipase_C/P1_nuclease_dom_sf"/>
</dbReference>
<dbReference type="Pfam" id="PF02265">
    <property type="entry name" value="S1-P1_nuclease"/>
    <property type="match status" value="1"/>
</dbReference>
<keyword evidence="6" id="KW-0325">Glycoprotein</keyword>
<dbReference type="GO" id="GO:0003676">
    <property type="term" value="F:nucleic acid binding"/>
    <property type="evidence" value="ECO:0007669"/>
    <property type="project" value="InterPro"/>
</dbReference>
<name>A0AA92EUP9_9GAMM</name>
<keyword evidence="3 8" id="KW-0255">Endonuclease</keyword>
<dbReference type="GO" id="GO:0016788">
    <property type="term" value="F:hydrolase activity, acting on ester bonds"/>
    <property type="evidence" value="ECO:0007669"/>
    <property type="project" value="InterPro"/>
</dbReference>
<proteinExistence type="predicted"/>
<evidence type="ECO:0000313" key="9">
    <source>
        <dbReference type="Proteomes" id="UP000427820"/>
    </source>
</evidence>
<dbReference type="SUPFAM" id="SSF48537">
    <property type="entry name" value="Phospholipase C/P1 nuclease"/>
    <property type="match status" value="1"/>
</dbReference>
<sequence>MTYFKFLGSAFVAMIIASAPSPVAAYGEHGHSAFCEAAYQLAQPQTQQRIDALVAQHPGYDSFGSLCSWADDIKSDKKWDWAKPHHYVNFPRSAAKVREDDCPVQGGCILTAIQHHYNVLKHDSEDWQALAFLAHFIGDLHQPMHVSFADDLGGNRARLTYFDQPTNLHRLWDTDMLLRRGGEDSLAKAKQLVEGLAVEQPLVVTDEQTLKWANESAAITRRIYSNYREGQELGEDYTSQWEPVLEQRMQQGAQRLAAILDGLFANGKTEK</sequence>
<dbReference type="PANTHER" id="PTHR33146">
    <property type="entry name" value="ENDONUCLEASE 4"/>
    <property type="match status" value="1"/>
</dbReference>
<dbReference type="AlphaFoldDB" id="A0AA92EUP9"/>
<accession>A0AA92EUP9</accession>
<evidence type="ECO:0000256" key="1">
    <source>
        <dbReference type="ARBA" id="ARBA00022722"/>
    </source>
</evidence>
<feature type="chain" id="PRO_5041671843" evidence="7">
    <location>
        <begin position="25"/>
        <end position="271"/>
    </location>
</feature>
<dbReference type="Proteomes" id="UP000427820">
    <property type="component" value="Chromosome"/>
</dbReference>
<keyword evidence="9" id="KW-1185">Reference proteome</keyword>
<evidence type="ECO:0000256" key="7">
    <source>
        <dbReference type="SAM" id="SignalP"/>
    </source>
</evidence>
<evidence type="ECO:0000256" key="5">
    <source>
        <dbReference type="ARBA" id="ARBA00023157"/>
    </source>
</evidence>
<dbReference type="GO" id="GO:0004519">
    <property type="term" value="F:endonuclease activity"/>
    <property type="evidence" value="ECO:0007669"/>
    <property type="project" value="UniProtKB-KW"/>
</dbReference>
<dbReference type="GO" id="GO:0046872">
    <property type="term" value="F:metal ion binding"/>
    <property type="evidence" value="ECO:0007669"/>
    <property type="project" value="UniProtKB-KW"/>
</dbReference>
<evidence type="ECO:0000256" key="6">
    <source>
        <dbReference type="ARBA" id="ARBA00023180"/>
    </source>
</evidence>
<keyword evidence="7" id="KW-0732">Signal</keyword>